<name>A0A414U0R9_9FIRM</name>
<evidence type="ECO:0000313" key="7">
    <source>
        <dbReference type="Proteomes" id="UP000292665"/>
    </source>
</evidence>
<dbReference type="GO" id="GO:0016020">
    <property type="term" value="C:membrane"/>
    <property type="evidence" value="ECO:0007669"/>
    <property type="project" value="UniProtKB-SubCell"/>
</dbReference>
<protein>
    <submittedName>
        <fullName evidence="6">ABC transporter</fullName>
    </submittedName>
</protein>
<evidence type="ECO:0000313" key="6">
    <source>
        <dbReference type="EMBL" id="RYS80825.1"/>
    </source>
</evidence>
<keyword evidence="3" id="KW-1133">Transmembrane helix</keyword>
<reference evidence="6 7" key="1">
    <citation type="journal article" date="2019" name="Science, e1252229">
        <title>Invertible promoters mediate bacterial phase variation, antibiotic resistance, and host adaptation in the gut.</title>
        <authorList>
            <person name="Jiang X."/>
            <person name="Hall A.B."/>
            <person name="Arthur T.D."/>
            <person name="Plichta D.R."/>
            <person name="Covington C.T."/>
            <person name="Poyet M."/>
            <person name="Crothers J."/>
            <person name="Moses P.L."/>
            <person name="Tolonen A.C."/>
            <person name="Vlamakis H."/>
            <person name="Alm E.J."/>
            <person name="Xavier R.J."/>
        </authorList>
    </citation>
    <scope>NUCLEOTIDE SEQUENCE [LARGE SCALE GENOMIC DNA]</scope>
    <source>
        <strain evidence="7">aa_0143</strain>
    </source>
</reference>
<evidence type="ECO:0000256" key="1">
    <source>
        <dbReference type="ARBA" id="ARBA00004141"/>
    </source>
</evidence>
<dbReference type="EMBL" id="RCYR01000006">
    <property type="protein sequence ID" value="RYS80825.1"/>
    <property type="molecule type" value="Genomic_DNA"/>
</dbReference>
<proteinExistence type="predicted"/>
<evidence type="ECO:0000259" key="5">
    <source>
        <dbReference type="Pfam" id="PF12698"/>
    </source>
</evidence>
<feature type="domain" description="ABC-2 type transporter transmembrane" evidence="5">
    <location>
        <begin position="9"/>
        <end position="215"/>
    </location>
</feature>
<dbReference type="PANTHER" id="PTHR43077:SF11">
    <property type="entry name" value="TRANSPORT PERMEASE YVFS-RELATED"/>
    <property type="match status" value="1"/>
</dbReference>
<dbReference type="InterPro" id="IPR051328">
    <property type="entry name" value="T7SS_ABC-Transporter"/>
</dbReference>
<dbReference type="AlphaFoldDB" id="A0A414U0R9"/>
<organism evidence="6 7">
    <name type="scientific">[Ruminococcus] torques</name>
    <dbReference type="NCBI Taxonomy" id="33039"/>
    <lineage>
        <taxon>Bacteria</taxon>
        <taxon>Bacillati</taxon>
        <taxon>Bacillota</taxon>
        <taxon>Clostridia</taxon>
        <taxon>Lachnospirales</taxon>
        <taxon>Lachnospiraceae</taxon>
        <taxon>Mediterraneibacter</taxon>
    </lineage>
</organism>
<dbReference type="GO" id="GO:0140359">
    <property type="term" value="F:ABC-type transporter activity"/>
    <property type="evidence" value="ECO:0007669"/>
    <property type="project" value="InterPro"/>
</dbReference>
<keyword evidence="2" id="KW-0812">Transmembrane</keyword>
<gene>
    <name evidence="6" type="ORF">EAI93_04775</name>
</gene>
<comment type="subcellular location">
    <subcellularLocation>
        <location evidence="1">Membrane</location>
        <topology evidence="1">Multi-pass membrane protein</topology>
    </subcellularLocation>
</comment>
<evidence type="ECO:0000256" key="3">
    <source>
        <dbReference type="ARBA" id="ARBA00022989"/>
    </source>
</evidence>
<evidence type="ECO:0000256" key="4">
    <source>
        <dbReference type="ARBA" id="ARBA00023136"/>
    </source>
</evidence>
<dbReference type="Pfam" id="PF12698">
    <property type="entry name" value="ABC2_membrane_3"/>
    <property type="match status" value="1"/>
</dbReference>
<sequence>MSSILAVSCVTVAFCSNFLMVQDKANGTIRDLRISPVKSATLSLSYYTATLFSTLIICFAATGICLTYVAIVGWNMLLADIFFLFLDILLLVLFGTALSSIINFFLSTQGQISAVGTIISAGYGFICGAYMPISSFGKGLQKIISFLPGTYGTSLIRNHTMQGALAEIQNQGIPIVIIEKLKDSLDCNLYFFGSQVNIGTMYMILGITILVLIGIYILLNKSKKYNR</sequence>
<keyword evidence="4" id="KW-0472">Membrane</keyword>
<accession>A0A414U0R9</accession>
<dbReference type="InterPro" id="IPR013525">
    <property type="entry name" value="ABC2_TM"/>
</dbReference>
<evidence type="ECO:0000256" key="2">
    <source>
        <dbReference type="ARBA" id="ARBA00022692"/>
    </source>
</evidence>
<dbReference type="PANTHER" id="PTHR43077">
    <property type="entry name" value="TRANSPORT PERMEASE YVFS-RELATED"/>
    <property type="match status" value="1"/>
</dbReference>
<comment type="caution">
    <text evidence="6">The sequence shown here is derived from an EMBL/GenBank/DDBJ whole genome shotgun (WGS) entry which is preliminary data.</text>
</comment>
<dbReference type="Proteomes" id="UP000292665">
    <property type="component" value="Unassembled WGS sequence"/>
</dbReference>